<dbReference type="InterPro" id="IPR021321">
    <property type="entry name" value="DUF2922"/>
</dbReference>
<protein>
    <recommendedName>
        <fullName evidence="3">DUF2922 domain-containing protein</fullName>
    </recommendedName>
</protein>
<organism evidence="1 2">
    <name type="scientific">Lactobacillus pasteurii DSM 23907 = CRBIP 24.76</name>
    <dbReference type="NCBI Taxonomy" id="1423790"/>
    <lineage>
        <taxon>Bacteria</taxon>
        <taxon>Bacillati</taxon>
        <taxon>Bacillota</taxon>
        <taxon>Bacilli</taxon>
        <taxon>Lactobacillales</taxon>
        <taxon>Lactobacillaceae</taxon>
        <taxon>Lactobacillus</taxon>
    </lineage>
</organism>
<dbReference type="STRING" id="1423790.BN53_09825"/>
<dbReference type="EMBL" id="CAKD01000003">
    <property type="protein sequence ID" value="CCI84489.1"/>
    <property type="molecule type" value="Genomic_DNA"/>
</dbReference>
<dbReference type="RefSeq" id="WP_009559037.1">
    <property type="nucleotide sequence ID" value="NZ_AYZN01000026.1"/>
</dbReference>
<dbReference type="Pfam" id="PF11148">
    <property type="entry name" value="DUF2922"/>
    <property type="match status" value="1"/>
</dbReference>
<dbReference type="OrthoDB" id="2323347at2"/>
<dbReference type="AlphaFoldDB" id="I7KKI1"/>
<dbReference type="Proteomes" id="UP000009311">
    <property type="component" value="Unassembled WGS sequence"/>
</dbReference>
<evidence type="ECO:0000313" key="1">
    <source>
        <dbReference type="EMBL" id="CCI84489.1"/>
    </source>
</evidence>
<dbReference type="PATRIC" id="fig|1423790.3.peg.1113"/>
<comment type="caution">
    <text evidence="1">The sequence shown here is derived from an EMBL/GenBank/DDBJ whole genome shotgun (WGS) entry which is preliminary data.</text>
</comment>
<dbReference type="eggNOG" id="ENOG5033A2M">
    <property type="taxonomic scope" value="Bacteria"/>
</dbReference>
<name>I7KKI1_9LACO</name>
<keyword evidence="2" id="KW-1185">Reference proteome</keyword>
<accession>I7KKI1</accession>
<gene>
    <name evidence="1" type="ORF">BN53_09825</name>
</gene>
<evidence type="ECO:0008006" key="3">
    <source>
        <dbReference type="Google" id="ProtNLM"/>
    </source>
</evidence>
<sequence length="85" mass="9356">MAETTKALKLTFTNSEGKKSSLTLSKVAKDLTPEIIGQAMEKISQANVFNKEGKDLYISPQGAVYIERTVTDAYTNPEAKDDKQD</sequence>
<proteinExistence type="predicted"/>
<reference evidence="1 2" key="1">
    <citation type="submission" date="2012-06" db="EMBL/GenBank/DDBJ databases">
        <title>Draft Genome Sequence of Lactobacillus pasteurii CRBIP 24.76T.</title>
        <authorList>
            <person name="Cousin S."/>
            <person name="Bouchier C."/>
            <person name="Loux V."/>
            <person name="Ma L."/>
            <person name="Creno S."/>
            <person name="Bizet C."/>
            <person name="Clermont D."/>
        </authorList>
    </citation>
    <scope>NUCLEOTIDE SEQUENCE [LARGE SCALE GENOMIC DNA]</scope>
    <source>
        <strain evidence="2">CRBIP 24.76T</strain>
    </source>
</reference>
<evidence type="ECO:0000313" key="2">
    <source>
        <dbReference type="Proteomes" id="UP000009311"/>
    </source>
</evidence>